<feature type="region of interest" description="Disordered" evidence="1">
    <location>
        <begin position="59"/>
        <end position="106"/>
    </location>
</feature>
<keyword evidence="4" id="KW-1185">Reference proteome</keyword>
<dbReference type="InterPro" id="IPR036291">
    <property type="entry name" value="NAD(P)-bd_dom_sf"/>
</dbReference>
<reference evidence="3" key="1">
    <citation type="submission" date="2023-08" db="EMBL/GenBank/DDBJ databases">
        <authorList>
            <person name="Audoor S."/>
            <person name="Bilcke G."/>
        </authorList>
    </citation>
    <scope>NUCLEOTIDE SEQUENCE</scope>
</reference>
<name>A0AAD2CNL9_9STRA</name>
<evidence type="ECO:0008006" key="5">
    <source>
        <dbReference type="Google" id="ProtNLM"/>
    </source>
</evidence>
<dbReference type="SUPFAM" id="SSF51735">
    <property type="entry name" value="NAD(P)-binding Rossmann-fold domains"/>
    <property type="match status" value="1"/>
</dbReference>
<feature type="compositionally biased region" description="Basic and acidic residues" evidence="1">
    <location>
        <begin position="82"/>
        <end position="91"/>
    </location>
</feature>
<protein>
    <recommendedName>
        <fullName evidence="5">NAD-dependent epimerase/dehydratase domain-containing protein</fullName>
    </recommendedName>
</protein>
<dbReference type="EMBL" id="CAKOGP040000913">
    <property type="protein sequence ID" value="CAJ1940581.1"/>
    <property type="molecule type" value="Genomic_DNA"/>
</dbReference>
<evidence type="ECO:0000313" key="3">
    <source>
        <dbReference type="EMBL" id="CAJ1940581.1"/>
    </source>
</evidence>
<feature type="region of interest" description="Disordered" evidence="1">
    <location>
        <begin position="1"/>
        <end position="41"/>
    </location>
</feature>
<keyword evidence="2" id="KW-1133">Transmembrane helix</keyword>
<feature type="compositionally biased region" description="Basic and acidic residues" evidence="1">
    <location>
        <begin position="8"/>
        <end position="20"/>
    </location>
</feature>
<keyword evidence="2" id="KW-0812">Transmembrane</keyword>
<dbReference type="AlphaFoldDB" id="A0AAD2CNL9"/>
<keyword evidence="2" id="KW-0472">Membrane</keyword>
<organism evidence="3 4">
    <name type="scientific">Cylindrotheca closterium</name>
    <dbReference type="NCBI Taxonomy" id="2856"/>
    <lineage>
        <taxon>Eukaryota</taxon>
        <taxon>Sar</taxon>
        <taxon>Stramenopiles</taxon>
        <taxon>Ochrophyta</taxon>
        <taxon>Bacillariophyta</taxon>
        <taxon>Bacillariophyceae</taxon>
        <taxon>Bacillariophycidae</taxon>
        <taxon>Bacillariales</taxon>
        <taxon>Bacillariaceae</taxon>
        <taxon>Cylindrotheca</taxon>
    </lineage>
</organism>
<dbReference type="Proteomes" id="UP001295423">
    <property type="component" value="Unassembled WGS sequence"/>
</dbReference>
<proteinExistence type="predicted"/>
<dbReference type="PANTHER" id="PTHR43103:SF3">
    <property type="entry name" value="ADP-L-GLYCERO-D-MANNO-HEPTOSE-6-EPIMERASE"/>
    <property type="match status" value="1"/>
</dbReference>
<evidence type="ECO:0000256" key="2">
    <source>
        <dbReference type="SAM" id="Phobius"/>
    </source>
</evidence>
<evidence type="ECO:0000313" key="4">
    <source>
        <dbReference type="Proteomes" id="UP001295423"/>
    </source>
</evidence>
<gene>
    <name evidence="3" type="ORF">CYCCA115_LOCUS7101</name>
</gene>
<feature type="transmembrane region" description="Helical" evidence="2">
    <location>
        <begin position="114"/>
        <end position="137"/>
    </location>
</feature>
<evidence type="ECO:0000256" key="1">
    <source>
        <dbReference type="SAM" id="MobiDB-lite"/>
    </source>
</evidence>
<feature type="compositionally biased region" description="Polar residues" evidence="1">
    <location>
        <begin position="72"/>
        <end position="81"/>
    </location>
</feature>
<feature type="compositionally biased region" description="Basic residues" evidence="1">
    <location>
        <begin position="92"/>
        <end position="106"/>
    </location>
</feature>
<dbReference type="PANTHER" id="PTHR43103">
    <property type="entry name" value="NUCLEOSIDE-DIPHOSPHATE-SUGAR EPIMERASE"/>
    <property type="match status" value="1"/>
</dbReference>
<dbReference type="Gene3D" id="3.40.50.720">
    <property type="entry name" value="NAD(P)-binding Rossmann-like Domain"/>
    <property type="match status" value="1"/>
</dbReference>
<sequence>MSYFQEQGQRESYYDHSSDRDSDEDDMLQPRRSCSFSEAEGMLGGSGYYESFTMESSPLRSSNGLHHRSRHNTSSTLSQEGNRMDLEDEGTKRHRNPSYHRKKPHHYSTQKNRVFQIFIVIIGLYILLVAKALLWMYQNNDYSIYFASNDSHAILPTSTQTSTWAQQQHEQIVLRGGNFMLALEKRADDRFRRSRPPLTSLNGRSDDNVFSNWYSMDRLKEEPREEIRREDGNSESGEALSKDQLCGALARDAFETTPNSFSSKSVINKNSVVLITGILNLVGYSLAIHLKEQCGVQKVIGIDSMYPNTVGNRIQLLDRMQLLSSAFPKMPKPILLSFIGVDPLYKKGSSIHRSSHDEMDVSELKPTHIVHLSSFSQDVYSNDMVHPDWRNSHSPYIDDENQRDPYLYQMRASMVSMEQILSSFVEGTDIDRPQFLYASSSGGRSEDARHATTKLIDEILADAYYLKSDFPSVGLKLPSTVYGPWGQPGSFVHDSVEWAARSWNDTEDFVLPANLTGNGSTGQLDMLYVDDVVEAIVGAIQYEATKPVSLELSPETVLEKDTFADALKSFMPKQSNHLKIEVSAIAAMKGKPGFLGWKPQTSLQEGMARTIAWHLDRDAPYGPSAESGDKLLKRNGLEPCVADDQNCHKGYRYLPCASECNVNDHCLPSIFDSVRKTMRDATEGCDMVLYTQSLGHNIEDMRLQAEYVKEEDLLEDDSLICNLAIVPQESDLVARVIGKVPQDQFATFGLAGLPDDNVESTHKRKLDGMNGRLLYRGWILVWVPKAMEKISHTDRYLLKLSPGQFFSPEVQKALFVEENFSAPIQNDDCLFLIDELSRSRMKERSFRRKIETNGFTKRVVYKLPSEPRRRAAILLSPLRYPNVDDPTVQRYRNGEKKLTIIDATKFMRYEAGFDYLDKEPSTIRYQRQFYERIPSYVNREKELRSSMEPFYRYIMRHWVRTRWVLHDVNLEESRLLRCDWYREHTQWGAEIDQLSFAHVMALREVKRRIAHQEADDHIKTFIELNPELKPYTDSFEWHAMETETNRLYREPIQWEAEIPAHIAALQEDKQGDDEDESSEDEDEAFFIRIMSERTMAASRKRWMKRRKATRNKEGD</sequence>
<comment type="caution">
    <text evidence="3">The sequence shown here is derived from an EMBL/GenBank/DDBJ whole genome shotgun (WGS) entry which is preliminary data.</text>
</comment>
<accession>A0AAD2CNL9</accession>